<dbReference type="SUPFAM" id="SSF53335">
    <property type="entry name" value="S-adenosyl-L-methionine-dependent methyltransferases"/>
    <property type="match status" value="1"/>
</dbReference>
<dbReference type="Gene3D" id="3.40.50.150">
    <property type="entry name" value="Vaccinia Virus protein VP39"/>
    <property type="match status" value="1"/>
</dbReference>
<gene>
    <name evidence="2" type="ORF">CVV64_18815</name>
</gene>
<evidence type="ECO:0000259" key="1">
    <source>
        <dbReference type="Pfam" id="PF08241"/>
    </source>
</evidence>
<sequence>MKDYIHFYGSDFSELFAIERSAMDRQGKVIDFLNSNLPSGRILDIGAGNGFTASRLLGPDRQVICVEPSDTMPDFSLPLTWVQATAETLPFHQGYFDAAYSTWAYFLAGVNKEPGLKQASRVVRPGGRLIIVDNAGEDEFSSFASDNIVSDSQWYLDRGFECHIIETAFDFKTLQDAEKLMTAFFGEESMAGNVRLSYQYRVAAYVKSLD</sequence>
<organism evidence="2 3">
    <name type="scientific">Candidatus Wallbacteria bacterium HGW-Wallbacteria-1</name>
    <dbReference type="NCBI Taxonomy" id="2013854"/>
    <lineage>
        <taxon>Bacteria</taxon>
        <taxon>Candidatus Walliibacteriota</taxon>
    </lineage>
</organism>
<name>A0A2N1PJJ7_9BACT</name>
<feature type="domain" description="Methyltransferase type 11" evidence="1">
    <location>
        <begin position="43"/>
        <end position="131"/>
    </location>
</feature>
<protein>
    <recommendedName>
        <fullName evidence="1">Methyltransferase type 11 domain-containing protein</fullName>
    </recommendedName>
</protein>
<dbReference type="CDD" id="cd02440">
    <property type="entry name" value="AdoMet_MTases"/>
    <property type="match status" value="1"/>
</dbReference>
<comment type="caution">
    <text evidence="2">The sequence shown here is derived from an EMBL/GenBank/DDBJ whole genome shotgun (WGS) entry which is preliminary data.</text>
</comment>
<accession>A0A2N1PJJ7</accession>
<dbReference type="AlphaFoldDB" id="A0A2N1PJJ7"/>
<evidence type="ECO:0000313" key="3">
    <source>
        <dbReference type="Proteomes" id="UP000233256"/>
    </source>
</evidence>
<dbReference type="PANTHER" id="PTHR43591">
    <property type="entry name" value="METHYLTRANSFERASE"/>
    <property type="match status" value="1"/>
</dbReference>
<reference evidence="2 3" key="1">
    <citation type="journal article" date="2017" name="ISME J.">
        <title>Potential for microbial H2 and metal transformations associated with novel bacteria and archaea in deep terrestrial subsurface sediments.</title>
        <authorList>
            <person name="Hernsdorf A.W."/>
            <person name="Amano Y."/>
            <person name="Miyakawa K."/>
            <person name="Ise K."/>
            <person name="Suzuki Y."/>
            <person name="Anantharaman K."/>
            <person name="Probst A."/>
            <person name="Burstein D."/>
            <person name="Thomas B.C."/>
            <person name="Banfield J.F."/>
        </authorList>
    </citation>
    <scope>NUCLEOTIDE SEQUENCE [LARGE SCALE GENOMIC DNA]</scope>
    <source>
        <strain evidence="2">HGW-Wallbacteria-1</strain>
    </source>
</reference>
<dbReference type="EMBL" id="PGXC01000046">
    <property type="protein sequence ID" value="PKK88452.1"/>
    <property type="molecule type" value="Genomic_DNA"/>
</dbReference>
<dbReference type="Pfam" id="PF08241">
    <property type="entry name" value="Methyltransf_11"/>
    <property type="match status" value="1"/>
</dbReference>
<evidence type="ECO:0000313" key="2">
    <source>
        <dbReference type="EMBL" id="PKK88452.1"/>
    </source>
</evidence>
<proteinExistence type="predicted"/>
<dbReference type="Proteomes" id="UP000233256">
    <property type="component" value="Unassembled WGS sequence"/>
</dbReference>
<dbReference type="PANTHER" id="PTHR43591:SF24">
    <property type="entry name" value="2-METHOXY-6-POLYPRENYL-1,4-BENZOQUINOL METHYLASE, MITOCHONDRIAL"/>
    <property type="match status" value="1"/>
</dbReference>
<dbReference type="GO" id="GO:0008757">
    <property type="term" value="F:S-adenosylmethionine-dependent methyltransferase activity"/>
    <property type="evidence" value="ECO:0007669"/>
    <property type="project" value="InterPro"/>
</dbReference>
<dbReference type="InterPro" id="IPR013216">
    <property type="entry name" value="Methyltransf_11"/>
</dbReference>
<dbReference type="InterPro" id="IPR029063">
    <property type="entry name" value="SAM-dependent_MTases_sf"/>
</dbReference>